<dbReference type="GO" id="GO:0046872">
    <property type="term" value="F:metal ion binding"/>
    <property type="evidence" value="ECO:0007669"/>
    <property type="project" value="UniProtKB-KW"/>
</dbReference>
<dbReference type="Proteomes" id="UP000663842">
    <property type="component" value="Unassembled WGS sequence"/>
</dbReference>
<dbReference type="CDD" id="cd04153">
    <property type="entry name" value="Arl5_Arl8"/>
    <property type="match status" value="1"/>
</dbReference>
<evidence type="ECO:0000256" key="2">
    <source>
        <dbReference type="ARBA" id="ARBA00022741"/>
    </source>
</evidence>
<reference evidence="7" key="1">
    <citation type="submission" date="2021-02" db="EMBL/GenBank/DDBJ databases">
        <authorList>
            <person name="Nowell W R."/>
        </authorList>
    </citation>
    <scope>NUCLEOTIDE SEQUENCE</scope>
</reference>
<name>A0A819WVX5_9BILA</name>
<dbReference type="GO" id="GO:0030010">
    <property type="term" value="P:establishment of cell polarity"/>
    <property type="evidence" value="ECO:0007669"/>
    <property type="project" value="UniProtKB-ARBA"/>
</dbReference>
<dbReference type="PROSITE" id="PS51417">
    <property type="entry name" value="ARF"/>
    <property type="match status" value="1"/>
</dbReference>
<evidence type="ECO:0000313" key="7">
    <source>
        <dbReference type="EMBL" id="CAF4131256.1"/>
    </source>
</evidence>
<evidence type="ECO:0000256" key="6">
    <source>
        <dbReference type="RuleBase" id="RU003925"/>
    </source>
</evidence>
<dbReference type="SUPFAM" id="SSF52540">
    <property type="entry name" value="P-loop containing nucleoside triphosphate hydrolases"/>
    <property type="match status" value="1"/>
</dbReference>
<feature type="binding site" evidence="5">
    <location>
        <position position="47"/>
    </location>
    <ligand>
        <name>Mg(2+)</name>
        <dbReference type="ChEBI" id="CHEBI:18420"/>
    </ligand>
</feature>
<dbReference type="EMBL" id="CAJOBF010004276">
    <property type="protein sequence ID" value="CAF4131256.1"/>
    <property type="molecule type" value="Genomic_DNA"/>
</dbReference>
<dbReference type="InterPro" id="IPR024156">
    <property type="entry name" value="Small_GTPase_ARF"/>
</dbReference>
<dbReference type="PANTHER" id="PTHR11711">
    <property type="entry name" value="ADP RIBOSYLATION FACTOR-RELATED"/>
    <property type="match status" value="1"/>
</dbReference>
<proteinExistence type="inferred from homology"/>
<sequence length="290" mass="33448">MGFLFSKIWSLFGNEEHKIIIVGLDNAGKTTILYQFLMNEVVHTSPTIGSNVEEVVFKNIHFLMMDIGGQESLRSSWQTYYAHTEYVILVIDSTDRERLPISKEELFHMLQSEELRSASVLIFANKQDIKDAMSSAEISKQLSLTSIKDQAWHIQACCALTGEDSSSFFVFLSVSMTGRMLLSIHDDTHDQFADKIEYDLWRIYDNNTKRTLVKHEIVKKNNENVLIEVQTIDDLGCYEIILHVKDYFDKFNENIVLSESQFIIPIGMNELNECYDFNIHITPTEFTCSL</sequence>
<feature type="binding site" evidence="4">
    <location>
        <begin position="23"/>
        <end position="30"/>
    </location>
    <ligand>
        <name>GTP</name>
        <dbReference type="ChEBI" id="CHEBI:37565"/>
    </ligand>
</feature>
<dbReference type="Gene3D" id="3.40.50.300">
    <property type="entry name" value="P-loop containing nucleotide triphosphate hydrolases"/>
    <property type="match status" value="1"/>
</dbReference>
<feature type="binding site" evidence="4">
    <location>
        <position position="69"/>
    </location>
    <ligand>
        <name>GTP</name>
        <dbReference type="ChEBI" id="CHEBI:37565"/>
    </ligand>
</feature>
<dbReference type="FunFam" id="3.40.50.300:FF:000412">
    <property type="entry name" value="ADP-ribosylation factor 1"/>
    <property type="match status" value="1"/>
</dbReference>
<comment type="similarity">
    <text evidence="1 6">Belongs to the small GTPase superfamily. Arf family.</text>
</comment>
<keyword evidence="3 4" id="KW-0342">GTP-binding</keyword>
<dbReference type="PRINTS" id="PR00328">
    <property type="entry name" value="SAR1GTPBP"/>
</dbReference>
<dbReference type="Pfam" id="PF00025">
    <property type="entry name" value="Arf"/>
    <property type="match status" value="1"/>
</dbReference>
<evidence type="ECO:0000256" key="4">
    <source>
        <dbReference type="PIRSR" id="PIRSR606689-1"/>
    </source>
</evidence>
<dbReference type="InterPro" id="IPR005225">
    <property type="entry name" value="Small_GTP-bd"/>
</dbReference>
<comment type="caution">
    <text evidence="7">The sequence shown here is derived from an EMBL/GenBank/DDBJ whole genome shotgun (WGS) entry which is preliminary data.</text>
</comment>
<organism evidence="7 8">
    <name type="scientific">Rotaria magnacalcarata</name>
    <dbReference type="NCBI Taxonomy" id="392030"/>
    <lineage>
        <taxon>Eukaryota</taxon>
        <taxon>Metazoa</taxon>
        <taxon>Spiralia</taxon>
        <taxon>Gnathifera</taxon>
        <taxon>Rotifera</taxon>
        <taxon>Eurotatoria</taxon>
        <taxon>Bdelloidea</taxon>
        <taxon>Philodinida</taxon>
        <taxon>Philodinidae</taxon>
        <taxon>Rotaria</taxon>
    </lineage>
</organism>
<dbReference type="GO" id="GO:0005525">
    <property type="term" value="F:GTP binding"/>
    <property type="evidence" value="ECO:0007669"/>
    <property type="project" value="UniProtKB-KW"/>
</dbReference>
<dbReference type="GO" id="GO:0003924">
    <property type="term" value="F:GTPase activity"/>
    <property type="evidence" value="ECO:0007669"/>
    <property type="project" value="InterPro"/>
</dbReference>
<keyword evidence="5" id="KW-0479">Metal-binding</keyword>
<dbReference type="NCBIfam" id="TIGR00231">
    <property type="entry name" value="small_GTP"/>
    <property type="match status" value="1"/>
</dbReference>
<evidence type="ECO:0000256" key="1">
    <source>
        <dbReference type="ARBA" id="ARBA00010290"/>
    </source>
</evidence>
<gene>
    <name evidence="7" type="ORF">UXM345_LOCUS24003</name>
</gene>
<evidence type="ECO:0000313" key="8">
    <source>
        <dbReference type="Proteomes" id="UP000663842"/>
    </source>
</evidence>
<protein>
    <submittedName>
        <fullName evidence="7">Uncharacterized protein</fullName>
    </submittedName>
</protein>
<dbReference type="SMART" id="SM00178">
    <property type="entry name" value="SAR"/>
    <property type="match status" value="1"/>
</dbReference>
<dbReference type="InterPro" id="IPR006689">
    <property type="entry name" value="Small_GTPase_ARF/SAR"/>
</dbReference>
<dbReference type="InterPro" id="IPR027417">
    <property type="entry name" value="P-loop_NTPase"/>
</dbReference>
<evidence type="ECO:0000256" key="5">
    <source>
        <dbReference type="PIRSR" id="PIRSR606689-2"/>
    </source>
</evidence>
<dbReference type="SMART" id="SM00177">
    <property type="entry name" value="ARF"/>
    <property type="match status" value="1"/>
</dbReference>
<feature type="binding site" evidence="5">
    <location>
        <position position="30"/>
    </location>
    <ligand>
        <name>Mg(2+)</name>
        <dbReference type="ChEBI" id="CHEBI:18420"/>
    </ligand>
</feature>
<feature type="binding site" evidence="4">
    <location>
        <begin position="125"/>
        <end position="128"/>
    </location>
    <ligand>
        <name>GTP</name>
        <dbReference type="ChEBI" id="CHEBI:37565"/>
    </ligand>
</feature>
<dbReference type="AlphaFoldDB" id="A0A819WVX5"/>
<accession>A0A819WVX5</accession>
<keyword evidence="2 4" id="KW-0547">Nucleotide-binding</keyword>
<keyword evidence="5" id="KW-0460">Magnesium</keyword>
<evidence type="ECO:0000256" key="3">
    <source>
        <dbReference type="ARBA" id="ARBA00023134"/>
    </source>
</evidence>